<evidence type="ECO:0000313" key="4">
    <source>
        <dbReference type="EMBL" id="EJT75638.1"/>
    </source>
</evidence>
<dbReference type="Pfam" id="PF15979">
    <property type="entry name" value="Glyco_hydro_115"/>
    <property type="match status" value="1"/>
</dbReference>
<dbReference type="Proteomes" id="UP000006039">
    <property type="component" value="Unassembled WGS sequence"/>
</dbReference>
<evidence type="ECO:0000259" key="3">
    <source>
        <dbReference type="Pfam" id="PF17829"/>
    </source>
</evidence>
<keyword evidence="1" id="KW-0378">Hydrolase</keyword>
<dbReference type="RefSeq" id="XP_009221638.1">
    <property type="nucleotide sequence ID" value="XM_009223374.1"/>
</dbReference>
<dbReference type="EMBL" id="GL385397">
    <property type="protein sequence ID" value="EJT75638.1"/>
    <property type="molecule type" value="Genomic_DNA"/>
</dbReference>
<name>J3NWA6_GAET3</name>
<dbReference type="InterPro" id="IPR041437">
    <property type="entry name" value="GH115_C"/>
</dbReference>
<evidence type="ECO:0000256" key="2">
    <source>
        <dbReference type="SAM" id="MobiDB-lite"/>
    </source>
</evidence>
<evidence type="ECO:0000256" key="1">
    <source>
        <dbReference type="ARBA" id="ARBA00022801"/>
    </source>
</evidence>
<keyword evidence="6" id="KW-1185">Reference proteome</keyword>
<organism evidence="4">
    <name type="scientific">Gaeumannomyces tritici (strain R3-111a-1)</name>
    <name type="common">Wheat and barley take-all root rot fungus</name>
    <name type="synonym">Gaeumannomyces graminis var. tritici</name>
    <dbReference type="NCBI Taxonomy" id="644352"/>
    <lineage>
        <taxon>Eukaryota</taxon>
        <taxon>Fungi</taxon>
        <taxon>Dikarya</taxon>
        <taxon>Ascomycota</taxon>
        <taxon>Pezizomycotina</taxon>
        <taxon>Sordariomycetes</taxon>
        <taxon>Sordariomycetidae</taxon>
        <taxon>Magnaporthales</taxon>
        <taxon>Magnaporthaceae</taxon>
        <taxon>Gaeumannomyces</taxon>
    </lineage>
</organism>
<dbReference type="OrthoDB" id="4849794at2759"/>
<dbReference type="eggNOG" id="ENOG502SHTR">
    <property type="taxonomic scope" value="Eukaryota"/>
</dbReference>
<dbReference type="Pfam" id="PF17829">
    <property type="entry name" value="GH115_C"/>
    <property type="match status" value="1"/>
</dbReference>
<protein>
    <recommendedName>
        <fullName evidence="3">Gylcosyl hydrolase 115 C-terminal domain-containing protein</fullName>
    </recommendedName>
</protein>
<dbReference type="VEuPathDB" id="FungiDB:GGTG_05571"/>
<dbReference type="PANTHER" id="PTHR37842:SF2">
    <property type="entry name" value="GYLCOSYL HYDROLASE 115 C-TERMINAL DOMAIN-CONTAINING PROTEIN"/>
    <property type="match status" value="1"/>
</dbReference>
<gene>
    <name evidence="5" type="primary">20346029</name>
    <name evidence="4" type="ORF">GGTG_05571</name>
</gene>
<reference evidence="5" key="4">
    <citation type="journal article" date="2015" name="G3 (Bethesda)">
        <title>Genome sequences of three phytopathogenic species of the Magnaporthaceae family of fungi.</title>
        <authorList>
            <person name="Okagaki L.H."/>
            <person name="Nunes C.C."/>
            <person name="Sailsbery J."/>
            <person name="Clay B."/>
            <person name="Brown D."/>
            <person name="John T."/>
            <person name="Oh Y."/>
            <person name="Young N."/>
            <person name="Fitzgerald M."/>
            <person name="Haas B.J."/>
            <person name="Zeng Q."/>
            <person name="Young S."/>
            <person name="Adiconis X."/>
            <person name="Fan L."/>
            <person name="Levin J.Z."/>
            <person name="Mitchell T.K."/>
            <person name="Okubara P.A."/>
            <person name="Farman M.L."/>
            <person name="Kohn L.M."/>
            <person name="Birren B."/>
            <person name="Ma L.-J."/>
            <person name="Dean R.A."/>
        </authorList>
    </citation>
    <scope>NUCLEOTIDE SEQUENCE</scope>
    <source>
        <strain evidence="5">R3-111a-1</strain>
    </source>
</reference>
<dbReference type="Gene3D" id="3.30.379.10">
    <property type="entry name" value="Chitobiase/beta-hexosaminidase domain 2-like"/>
    <property type="match status" value="1"/>
</dbReference>
<dbReference type="EnsemblFungi" id="EJT75638">
    <property type="protein sequence ID" value="EJT75638"/>
    <property type="gene ID" value="GGTG_05571"/>
</dbReference>
<feature type="region of interest" description="Disordered" evidence="2">
    <location>
        <begin position="58"/>
        <end position="77"/>
    </location>
</feature>
<dbReference type="GO" id="GO:0016787">
    <property type="term" value="F:hydrolase activity"/>
    <property type="evidence" value="ECO:0007669"/>
    <property type="project" value="UniProtKB-KW"/>
</dbReference>
<feature type="domain" description="Gylcosyl hydrolase 115 C-terminal" evidence="3">
    <location>
        <begin position="809"/>
        <end position="991"/>
    </location>
</feature>
<dbReference type="InterPro" id="IPR042301">
    <property type="entry name" value="GH115_sf"/>
</dbReference>
<reference evidence="5" key="5">
    <citation type="submission" date="2018-04" db="UniProtKB">
        <authorList>
            <consortium name="EnsemblFungi"/>
        </authorList>
    </citation>
    <scope>IDENTIFICATION</scope>
    <source>
        <strain evidence="5">R3-111a-1</strain>
    </source>
</reference>
<evidence type="ECO:0000313" key="5">
    <source>
        <dbReference type="EnsemblFungi" id="EJT75638"/>
    </source>
</evidence>
<dbReference type="PANTHER" id="PTHR37842">
    <property type="match status" value="1"/>
</dbReference>
<dbReference type="InterPro" id="IPR031924">
    <property type="entry name" value="GH115"/>
</dbReference>
<dbReference type="HOGENOM" id="CLU_004852_2_0_1"/>
<dbReference type="Gene3D" id="2.60.120.1620">
    <property type="match status" value="1"/>
</dbReference>
<proteinExistence type="predicted"/>
<sequence>MAQHQFVGFDASADLGLLDLTNVIIFTDGTDFPGVLLAASNLCQDFSRVTGAPPRPLHVFQHSLSPSPPPSSTPAEGASAEHAVIVGSLQSPLIRSLSERLGFDRLLGKWEAFQTAVLADPFPGCAKALVIAGSDKRGAIYGCYTLSEQIGVSPWYFWADIPPLRRSKIFALPVVTSQGEPSVAYRGAFLNDESPCLTGWVLQKYGGYNSKFYRTVYELLLRLKANFLWPAMWPGYPNPGAIFFTDDPENARLADEMGIVISTSHHEPMQRATSEWFAENPDGSWDWLTNSEKITRFFEEGIRRAKSLESYVTLGMRGEYDRGMKAPDPAAVVADVLRTQRRIFKEVHGREDAVPQLLALYKEVQTQFDSGRLGVPEDVTLLFSDDNFGSIRRLPTGEEMKRKGGAGIYYHFEYVGHPRSYKWINPNGLGKIWHQLKEAHARCASRIWVFNIGDIKPMELPLTFAMKLAWDINSIAPDGIKSFYRATAESWFGGGTALARDIAAAWHGYDRLVSLRRHEHIEPTTFSLLHYAEAEAVSKRWGELLAVVEELHGRAQGEAEKAAVFQLVLHPIKASQIFTLLQITLARNQSFARQRRNTANAVAKKVLELFDADFTLSEEFHDLLGGKWKHIMSQPHMGYGDTWHAPSRDMISGICYVQTRQNSNPIVGQMGVAVEGHEGVRPGRINEESERTHPSRRDLVPGVTLGPMTRYGPSSRYFDIFTRGTLAVHWTAACGTHPWVRLSQVEGSLDPRSHLPEHDARVQITIDWDRVPDGFDEEVLIDVRSREGDFEQIHLPISGRRLPASFKGGFVEADGHVSMPATAARQPLPADYQLLPDMGRTVEGAVALSTRGCSIPPTPSDTASAALEYKVYVFSGSSPSLPALLLYFNMTLELDPAHPMSYAVQVDDGPVGEAHRLLPQGADAVARASSGDLPEGWREAVQDCMWLRRHQLDKLQPGEHTVRIWLRHSNLVLEKVVVDLGGVKPSYLGPPASQYIG</sequence>
<dbReference type="GeneID" id="20346029"/>
<dbReference type="Gene3D" id="3.20.20.520">
    <property type="entry name" value="Glycosyl hydrolase family 115"/>
    <property type="match status" value="1"/>
</dbReference>
<reference evidence="4" key="3">
    <citation type="submission" date="2010-09" db="EMBL/GenBank/DDBJ databases">
        <title>Annotation of Gaeumannomyces graminis var. tritici R3-111a-1.</title>
        <authorList>
            <consortium name="The Broad Institute Genome Sequencing Platform"/>
            <person name="Ma L.-J."/>
            <person name="Dead R."/>
            <person name="Young S.K."/>
            <person name="Zeng Q."/>
            <person name="Gargeya S."/>
            <person name="Fitzgerald M."/>
            <person name="Haas B."/>
            <person name="Abouelleil A."/>
            <person name="Alvarado L."/>
            <person name="Arachchi H.M."/>
            <person name="Berlin A."/>
            <person name="Brown A."/>
            <person name="Chapman S.B."/>
            <person name="Chen Z."/>
            <person name="Dunbar C."/>
            <person name="Freedman E."/>
            <person name="Gearin G."/>
            <person name="Gellesch M."/>
            <person name="Goldberg J."/>
            <person name="Griggs A."/>
            <person name="Gujja S."/>
            <person name="Heiman D."/>
            <person name="Howarth C."/>
            <person name="Larson L."/>
            <person name="Lui A."/>
            <person name="MacDonald P.J.P."/>
            <person name="Mehta T."/>
            <person name="Montmayeur A."/>
            <person name="Murphy C."/>
            <person name="Neiman D."/>
            <person name="Pearson M."/>
            <person name="Priest M."/>
            <person name="Roberts A."/>
            <person name="Saif S."/>
            <person name="Shea T."/>
            <person name="Shenoy N."/>
            <person name="Sisk P."/>
            <person name="Stolte C."/>
            <person name="Sykes S."/>
            <person name="Yandava C."/>
            <person name="Wortman J."/>
            <person name="Nusbaum C."/>
            <person name="Birren B."/>
        </authorList>
    </citation>
    <scope>NUCLEOTIDE SEQUENCE</scope>
    <source>
        <strain evidence="4">R3-111a-1</strain>
    </source>
</reference>
<accession>J3NWA6</accession>
<evidence type="ECO:0000313" key="6">
    <source>
        <dbReference type="Proteomes" id="UP000006039"/>
    </source>
</evidence>
<reference evidence="4" key="2">
    <citation type="submission" date="2010-07" db="EMBL/GenBank/DDBJ databases">
        <authorList>
            <consortium name="The Broad Institute Genome Sequencing Platform"/>
            <consortium name="Broad Institute Genome Sequencing Center for Infectious Disease"/>
            <person name="Ma L.-J."/>
            <person name="Dead R."/>
            <person name="Young S."/>
            <person name="Zeng Q."/>
            <person name="Koehrsen M."/>
            <person name="Alvarado L."/>
            <person name="Berlin A."/>
            <person name="Chapman S.B."/>
            <person name="Chen Z."/>
            <person name="Freedman E."/>
            <person name="Gellesch M."/>
            <person name="Goldberg J."/>
            <person name="Griggs A."/>
            <person name="Gujja S."/>
            <person name="Heilman E.R."/>
            <person name="Heiman D."/>
            <person name="Hepburn T."/>
            <person name="Howarth C."/>
            <person name="Jen D."/>
            <person name="Larson L."/>
            <person name="Mehta T."/>
            <person name="Neiman D."/>
            <person name="Pearson M."/>
            <person name="Roberts A."/>
            <person name="Saif S."/>
            <person name="Shea T."/>
            <person name="Shenoy N."/>
            <person name="Sisk P."/>
            <person name="Stolte C."/>
            <person name="Sykes S."/>
            <person name="Walk T."/>
            <person name="White J."/>
            <person name="Yandava C."/>
            <person name="Haas B."/>
            <person name="Nusbaum C."/>
            <person name="Birren B."/>
        </authorList>
    </citation>
    <scope>NUCLEOTIDE SEQUENCE</scope>
    <source>
        <strain evidence="4">R3-111a-1</strain>
    </source>
</reference>
<dbReference type="InterPro" id="IPR029018">
    <property type="entry name" value="Hex-like_dom2"/>
</dbReference>
<dbReference type="AlphaFoldDB" id="J3NWA6"/>
<reference evidence="6" key="1">
    <citation type="submission" date="2010-07" db="EMBL/GenBank/DDBJ databases">
        <title>The genome sequence of Gaeumannomyces graminis var. tritici strain R3-111a-1.</title>
        <authorList>
            <consortium name="The Broad Institute Genome Sequencing Platform"/>
            <person name="Ma L.-J."/>
            <person name="Dead R."/>
            <person name="Young S."/>
            <person name="Zeng Q."/>
            <person name="Koehrsen M."/>
            <person name="Alvarado L."/>
            <person name="Berlin A."/>
            <person name="Chapman S.B."/>
            <person name="Chen Z."/>
            <person name="Freedman E."/>
            <person name="Gellesch M."/>
            <person name="Goldberg J."/>
            <person name="Griggs A."/>
            <person name="Gujja S."/>
            <person name="Heilman E.R."/>
            <person name="Heiman D."/>
            <person name="Hepburn T."/>
            <person name="Howarth C."/>
            <person name="Jen D."/>
            <person name="Larson L."/>
            <person name="Mehta T."/>
            <person name="Neiman D."/>
            <person name="Pearson M."/>
            <person name="Roberts A."/>
            <person name="Saif S."/>
            <person name="Shea T."/>
            <person name="Shenoy N."/>
            <person name="Sisk P."/>
            <person name="Stolte C."/>
            <person name="Sykes S."/>
            <person name="Walk T."/>
            <person name="White J."/>
            <person name="Yandava C."/>
            <person name="Haas B."/>
            <person name="Nusbaum C."/>
            <person name="Birren B."/>
        </authorList>
    </citation>
    <scope>NUCLEOTIDE SEQUENCE [LARGE SCALE GENOMIC DNA]</scope>
    <source>
        <strain evidence="6">R3-111a-1</strain>
    </source>
</reference>
<dbReference type="STRING" id="644352.J3NWA6"/>
<dbReference type="Gene3D" id="1.20.58.2150">
    <property type="match status" value="1"/>
</dbReference>